<keyword evidence="3" id="KW-1133">Transmembrane helix</keyword>
<dbReference type="SUPFAM" id="SSF53822">
    <property type="entry name" value="Periplasmic binding protein-like I"/>
    <property type="match status" value="1"/>
</dbReference>
<feature type="domain" description="Receptor ligand binding region" evidence="6">
    <location>
        <begin position="56"/>
        <end position="232"/>
    </location>
</feature>
<evidence type="ECO:0000256" key="1">
    <source>
        <dbReference type="ARBA" id="ARBA00004370"/>
    </source>
</evidence>
<dbReference type="GO" id="GO:0038023">
    <property type="term" value="F:signaling receptor activity"/>
    <property type="evidence" value="ECO:0007669"/>
    <property type="project" value="TreeGrafter"/>
</dbReference>
<comment type="caution">
    <text evidence="7">The sequence shown here is derived from an EMBL/GenBank/DDBJ whole genome shotgun (WGS) entry which is preliminary data.</text>
</comment>
<keyword evidence="2" id="KW-0812">Transmembrane</keyword>
<comment type="subcellular location">
    <subcellularLocation>
        <location evidence="1">Membrane</location>
    </subcellularLocation>
</comment>
<dbReference type="Gene3D" id="3.40.50.2300">
    <property type="match status" value="1"/>
</dbReference>
<feature type="chain" id="PRO_5035809953" description="Receptor ligand binding region domain-containing protein" evidence="5">
    <location>
        <begin position="27"/>
        <end position="241"/>
    </location>
</feature>
<reference evidence="7" key="1">
    <citation type="submission" date="2022-03" db="EMBL/GenBank/DDBJ databases">
        <authorList>
            <person name="Martin C."/>
        </authorList>
    </citation>
    <scope>NUCLEOTIDE SEQUENCE</scope>
</reference>
<name>A0A8S4P803_OWEFU</name>
<evidence type="ECO:0000313" key="8">
    <source>
        <dbReference type="Proteomes" id="UP000749559"/>
    </source>
</evidence>
<dbReference type="GO" id="GO:0017046">
    <property type="term" value="F:peptide hormone binding"/>
    <property type="evidence" value="ECO:0007669"/>
    <property type="project" value="TreeGrafter"/>
</dbReference>
<dbReference type="Proteomes" id="UP000749559">
    <property type="component" value="Unassembled WGS sequence"/>
</dbReference>
<dbReference type="InterPro" id="IPR001828">
    <property type="entry name" value="ANF_lig-bd_rcpt"/>
</dbReference>
<dbReference type="Pfam" id="PF01094">
    <property type="entry name" value="ANF_receptor"/>
    <property type="match status" value="1"/>
</dbReference>
<keyword evidence="8" id="KW-1185">Reference proteome</keyword>
<sequence length="241" mass="27247">MFIMDMRLVASLGLVLLMELVGDTTSSKQTKGEPLNVRIATVLPQDPTRLFSIGRVRPALEIAIADVNRDILRPRGKLSVEYGDSQCSEMHGMNEAINFYMSDMVDVFFGPVCDFSLAPVARQLSFWNIPMITVGGLARAFRKERNITYPMLTRASTANFHTLTQFFETVSDVFKWKKLKILYEKDGQDNVLIGLCHLTIEAVYYGLEDEGFKVDYFKLPDNQSSTTFKSILTEQVGNKYA</sequence>
<dbReference type="InterPro" id="IPR052612">
    <property type="entry name" value="ANP_Clearance_Receptor"/>
</dbReference>
<dbReference type="PANTHER" id="PTHR44755:SF11">
    <property type="entry name" value="ATRIAL NATRIURETIC PEPTIDE RECEPTOR 3 ISOFORM X1"/>
    <property type="match status" value="1"/>
</dbReference>
<evidence type="ECO:0000256" key="2">
    <source>
        <dbReference type="ARBA" id="ARBA00022692"/>
    </source>
</evidence>
<evidence type="ECO:0000256" key="3">
    <source>
        <dbReference type="ARBA" id="ARBA00022989"/>
    </source>
</evidence>
<evidence type="ECO:0000256" key="4">
    <source>
        <dbReference type="ARBA" id="ARBA00023136"/>
    </source>
</evidence>
<dbReference type="GO" id="GO:0007165">
    <property type="term" value="P:signal transduction"/>
    <property type="evidence" value="ECO:0007669"/>
    <property type="project" value="TreeGrafter"/>
</dbReference>
<evidence type="ECO:0000313" key="7">
    <source>
        <dbReference type="EMBL" id="CAH1789605.1"/>
    </source>
</evidence>
<organism evidence="7 8">
    <name type="scientific">Owenia fusiformis</name>
    <name type="common">Polychaete worm</name>
    <dbReference type="NCBI Taxonomy" id="6347"/>
    <lineage>
        <taxon>Eukaryota</taxon>
        <taxon>Metazoa</taxon>
        <taxon>Spiralia</taxon>
        <taxon>Lophotrochozoa</taxon>
        <taxon>Annelida</taxon>
        <taxon>Polychaeta</taxon>
        <taxon>Sedentaria</taxon>
        <taxon>Canalipalpata</taxon>
        <taxon>Sabellida</taxon>
        <taxon>Oweniida</taxon>
        <taxon>Oweniidae</taxon>
        <taxon>Owenia</taxon>
    </lineage>
</organism>
<keyword evidence="4" id="KW-0472">Membrane</keyword>
<feature type="signal peptide" evidence="5">
    <location>
        <begin position="1"/>
        <end position="26"/>
    </location>
</feature>
<proteinExistence type="predicted"/>
<protein>
    <recommendedName>
        <fullName evidence="6">Receptor ligand binding region domain-containing protein</fullName>
    </recommendedName>
</protein>
<accession>A0A8S4P803</accession>
<dbReference type="InterPro" id="IPR028082">
    <property type="entry name" value="Peripla_BP_I"/>
</dbReference>
<keyword evidence="5" id="KW-0732">Signal</keyword>
<dbReference type="PANTHER" id="PTHR44755">
    <property type="entry name" value="NATRIURETIC PEPTIDE RECEPTOR 3-RELATED"/>
    <property type="match status" value="1"/>
</dbReference>
<gene>
    <name evidence="7" type="ORF">OFUS_LOCUS14935</name>
</gene>
<dbReference type="GO" id="GO:0016020">
    <property type="term" value="C:membrane"/>
    <property type="evidence" value="ECO:0007669"/>
    <property type="project" value="UniProtKB-SubCell"/>
</dbReference>
<dbReference type="AlphaFoldDB" id="A0A8S4P803"/>
<evidence type="ECO:0000256" key="5">
    <source>
        <dbReference type="SAM" id="SignalP"/>
    </source>
</evidence>
<feature type="non-terminal residue" evidence="7">
    <location>
        <position position="241"/>
    </location>
</feature>
<dbReference type="EMBL" id="CAIIXF020000007">
    <property type="protein sequence ID" value="CAH1789605.1"/>
    <property type="molecule type" value="Genomic_DNA"/>
</dbReference>
<evidence type="ECO:0000259" key="6">
    <source>
        <dbReference type="Pfam" id="PF01094"/>
    </source>
</evidence>
<dbReference type="OrthoDB" id="10065302at2759"/>